<sequence length="162" mass="18377">MHPTIYLDTSVVCHLTDPPSSNAITRACQQLTQLWWHTRCVRSQTHVSEYVIQEIREGDPLRAARRFNEVQYLNQFAAGERVTAVSELLLLGGGLTAKARKASEQIACAAVNHCEILLTWNCRDIANAEKLPLLRMLMQGAEWGLPELVTPFEIMENRYENL</sequence>
<dbReference type="Proteomes" id="UP000666369">
    <property type="component" value="Unassembled WGS sequence"/>
</dbReference>
<evidence type="ECO:0000313" key="1">
    <source>
        <dbReference type="EMBL" id="NGZ82904.1"/>
    </source>
</evidence>
<accession>A0ABX0FD77</accession>
<gene>
    <name evidence="1" type="ORF">GW587_01355</name>
</gene>
<evidence type="ECO:0000313" key="2">
    <source>
        <dbReference type="Proteomes" id="UP000666369"/>
    </source>
</evidence>
<dbReference type="RefSeq" id="WP_166097663.1">
    <property type="nucleotide sequence ID" value="NZ_JAADJT010000001.1"/>
</dbReference>
<reference evidence="1 2" key="1">
    <citation type="submission" date="2020-01" db="EMBL/GenBank/DDBJ databases">
        <authorList>
            <person name="Lee S.D."/>
        </authorList>
    </citation>
    <scope>NUCLEOTIDE SEQUENCE [LARGE SCALE GENOMIC DNA]</scope>
    <source>
        <strain evidence="1 2">SAP-35</strain>
    </source>
</reference>
<proteinExistence type="predicted"/>
<protein>
    <submittedName>
        <fullName evidence="1">Type II toxin-antitoxin system VapC family toxin</fullName>
    </submittedName>
</protein>
<keyword evidence="2" id="KW-1185">Reference proteome</keyword>
<dbReference type="InterPro" id="IPR029060">
    <property type="entry name" value="PIN-like_dom_sf"/>
</dbReference>
<name>A0ABX0FD77_9BURK</name>
<comment type="caution">
    <text evidence="1">The sequence shown here is derived from an EMBL/GenBank/DDBJ whole genome shotgun (WGS) entry which is preliminary data.</text>
</comment>
<dbReference type="SUPFAM" id="SSF88723">
    <property type="entry name" value="PIN domain-like"/>
    <property type="match status" value="1"/>
</dbReference>
<organism evidence="1 2">
    <name type="scientific">Duganella aceris</name>
    <dbReference type="NCBI Taxonomy" id="2703883"/>
    <lineage>
        <taxon>Bacteria</taxon>
        <taxon>Pseudomonadati</taxon>
        <taxon>Pseudomonadota</taxon>
        <taxon>Betaproteobacteria</taxon>
        <taxon>Burkholderiales</taxon>
        <taxon>Oxalobacteraceae</taxon>
        <taxon>Telluria group</taxon>
        <taxon>Duganella</taxon>
    </lineage>
</organism>
<dbReference type="EMBL" id="JAADJT010000001">
    <property type="protein sequence ID" value="NGZ82904.1"/>
    <property type="molecule type" value="Genomic_DNA"/>
</dbReference>
<reference evidence="2" key="2">
    <citation type="submission" date="2023-07" db="EMBL/GenBank/DDBJ databases">
        <title>Duganella aceri sp. nov., isolated from tree sap.</title>
        <authorList>
            <person name="Kim I.S."/>
        </authorList>
    </citation>
    <scope>NUCLEOTIDE SEQUENCE [LARGE SCALE GENOMIC DNA]</scope>
    <source>
        <strain evidence="2">SAP-35</strain>
    </source>
</reference>